<reference evidence="19" key="1">
    <citation type="submission" date="2023-10" db="EMBL/GenBank/DDBJ databases">
        <title>Genome assemblies of two species of porcelain crab, Petrolisthes cinctipes and Petrolisthes manimaculis (Anomura: Porcellanidae).</title>
        <authorList>
            <person name="Angst P."/>
        </authorList>
    </citation>
    <scope>NUCLEOTIDE SEQUENCE</scope>
    <source>
        <strain evidence="19">PB745_01</strain>
        <tissue evidence="19">Gill</tissue>
    </source>
</reference>
<evidence type="ECO:0000256" key="1">
    <source>
        <dbReference type="ARBA" id="ARBA00000548"/>
    </source>
</evidence>
<dbReference type="InterPro" id="IPR031319">
    <property type="entry name" value="A-amylase_C"/>
</dbReference>
<keyword evidence="16" id="KW-0472">Membrane</keyword>
<dbReference type="CDD" id="cd11317">
    <property type="entry name" value="AmyAc_bac_euk_AmyA"/>
    <property type="match status" value="1"/>
</dbReference>
<evidence type="ECO:0000256" key="8">
    <source>
        <dbReference type="ARBA" id="ARBA00022801"/>
    </source>
</evidence>
<evidence type="ECO:0000256" key="16">
    <source>
        <dbReference type="SAM" id="Phobius"/>
    </source>
</evidence>
<comment type="cofactor">
    <cofactor evidence="3">
        <name>chloride</name>
        <dbReference type="ChEBI" id="CHEBI:17996"/>
    </cofactor>
</comment>
<evidence type="ECO:0000256" key="4">
    <source>
        <dbReference type="ARBA" id="ARBA00008061"/>
    </source>
</evidence>
<dbReference type="SUPFAM" id="SSF51011">
    <property type="entry name" value="Glycosyl hydrolase domain"/>
    <property type="match status" value="1"/>
</dbReference>
<keyword evidence="10" id="KW-0868">Chloride</keyword>
<feature type="region of interest" description="Disordered" evidence="15">
    <location>
        <begin position="98"/>
        <end position="176"/>
    </location>
</feature>
<evidence type="ECO:0000256" key="7">
    <source>
        <dbReference type="ARBA" id="ARBA00022723"/>
    </source>
</evidence>
<dbReference type="InterPro" id="IPR017853">
    <property type="entry name" value="GH"/>
</dbReference>
<dbReference type="GO" id="GO:0046872">
    <property type="term" value="F:metal ion binding"/>
    <property type="evidence" value="ECO:0007669"/>
    <property type="project" value="UniProtKB-KW"/>
</dbReference>
<keyword evidence="8 14" id="KW-0378">Hydrolase</keyword>
<evidence type="ECO:0000259" key="17">
    <source>
        <dbReference type="SMART" id="SM00632"/>
    </source>
</evidence>
<keyword evidence="11 14" id="KW-0119">Carbohydrate metabolism</keyword>
<dbReference type="EC" id="3.2.1.1" evidence="6 14"/>
<dbReference type="EMBL" id="JAWQEG010007514">
    <property type="protein sequence ID" value="KAK3852261.1"/>
    <property type="molecule type" value="Genomic_DNA"/>
</dbReference>
<dbReference type="InterPro" id="IPR006048">
    <property type="entry name" value="A-amylase/branching_C"/>
</dbReference>
<dbReference type="Gene3D" id="2.60.40.1180">
    <property type="entry name" value="Golgi alpha-mannosidase II"/>
    <property type="match status" value="1"/>
</dbReference>
<keyword evidence="16" id="KW-0812">Transmembrane</keyword>
<feature type="compositionally biased region" description="Gly residues" evidence="15">
    <location>
        <begin position="147"/>
        <end position="158"/>
    </location>
</feature>
<dbReference type="InterPro" id="IPR006046">
    <property type="entry name" value="Alpha_amylase"/>
</dbReference>
<evidence type="ECO:0000313" key="20">
    <source>
        <dbReference type="Proteomes" id="UP001286313"/>
    </source>
</evidence>
<organism evidence="19 20">
    <name type="scientific">Petrolisthes cinctipes</name>
    <name type="common">Flat porcelain crab</name>
    <dbReference type="NCBI Taxonomy" id="88211"/>
    <lineage>
        <taxon>Eukaryota</taxon>
        <taxon>Metazoa</taxon>
        <taxon>Ecdysozoa</taxon>
        <taxon>Arthropoda</taxon>
        <taxon>Crustacea</taxon>
        <taxon>Multicrustacea</taxon>
        <taxon>Malacostraca</taxon>
        <taxon>Eumalacostraca</taxon>
        <taxon>Eucarida</taxon>
        <taxon>Decapoda</taxon>
        <taxon>Pleocyemata</taxon>
        <taxon>Anomura</taxon>
        <taxon>Galatheoidea</taxon>
        <taxon>Porcellanidae</taxon>
        <taxon>Petrolisthes</taxon>
    </lineage>
</organism>
<dbReference type="SUPFAM" id="SSF51445">
    <property type="entry name" value="(Trans)glycosidases"/>
    <property type="match status" value="1"/>
</dbReference>
<keyword evidence="9" id="KW-0106">Calcium</keyword>
<evidence type="ECO:0000256" key="9">
    <source>
        <dbReference type="ARBA" id="ARBA00022837"/>
    </source>
</evidence>
<keyword evidence="16" id="KW-1133">Transmembrane helix</keyword>
<feature type="domain" description="Glycosyl hydrolase family 13 catalytic" evidence="18">
    <location>
        <begin position="60"/>
        <end position="511"/>
    </location>
</feature>
<evidence type="ECO:0000259" key="18">
    <source>
        <dbReference type="SMART" id="SM00642"/>
    </source>
</evidence>
<comment type="subunit">
    <text evidence="5">Monomer.</text>
</comment>
<evidence type="ECO:0000313" key="19">
    <source>
        <dbReference type="EMBL" id="KAK3852261.1"/>
    </source>
</evidence>
<dbReference type="GO" id="GO:0005975">
    <property type="term" value="P:carbohydrate metabolic process"/>
    <property type="evidence" value="ECO:0007669"/>
    <property type="project" value="InterPro"/>
</dbReference>
<dbReference type="InterPro" id="IPR006047">
    <property type="entry name" value="GH13_cat_dom"/>
</dbReference>
<evidence type="ECO:0000256" key="11">
    <source>
        <dbReference type="ARBA" id="ARBA00023277"/>
    </source>
</evidence>
<evidence type="ECO:0000256" key="14">
    <source>
        <dbReference type="RuleBase" id="RU361134"/>
    </source>
</evidence>
<dbReference type="SMART" id="SM00642">
    <property type="entry name" value="Aamy"/>
    <property type="match status" value="1"/>
</dbReference>
<dbReference type="InterPro" id="IPR013780">
    <property type="entry name" value="Glyco_hydro_b"/>
</dbReference>
<gene>
    <name evidence="19" type="ORF">Pcinc_041145</name>
</gene>
<protein>
    <recommendedName>
        <fullName evidence="6 14">Alpha-amylase</fullName>
        <ecNumber evidence="6 14">3.2.1.1</ecNumber>
    </recommendedName>
</protein>
<feature type="transmembrane region" description="Helical" evidence="16">
    <location>
        <begin position="12"/>
        <end position="37"/>
    </location>
</feature>
<comment type="similarity">
    <text evidence="4 13">Belongs to the glycosyl hydrolase 13 family.</text>
</comment>
<dbReference type="PANTHER" id="PTHR43447">
    <property type="entry name" value="ALPHA-AMYLASE"/>
    <property type="match status" value="1"/>
</dbReference>
<dbReference type="Proteomes" id="UP001286313">
    <property type="component" value="Unassembled WGS sequence"/>
</dbReference>
<dbReference type="GO" id="GO:0004556">
    <property type="term" value="F:alpha-amylase activity"/>
    <property type="evidence" value="ECO:0007669"/>
    <property type="project" value="UniProtKB-UniRule"/>
</dbReference>
<evidence type="ECO:0000256" key="10">
    <source>
        <dbReference type="ARBA" id="ARBA00023214"/>
    </source>
</evidence>
<comment type="cofactor">
    <cofactor evidence="2">
        <name>Ca(2+)</name>
        <dbReference type="ChEBI" id="CHEBI:29108"/>
    </cofactor>
</comment>
<name>A0AAE1BK61_PETCI</name>
<keyword evidence="7" id="KW-0479">Metal-binding</keyword>
<comment type="caution">
    <text evidence="19">The sequence shown here is derived from an EMBL/GenBank/DDBJ whole genome shotgun (WGS) entry which is preliminary data.</text>
</comment>
<dbReference type="PRINTS" id="PR00110">
    <property type="entry name" value="ALPHAAMYLASE"/>
</dbReference>
<sequence>MLKDRQQQHHHSFITFIIIIIIMGDVVFLSLVVVVLAGGAVGGVGAQTVGYENPACDGKKVIVHLFEWKWTDIALECERFLSQAGYCGVQVSVHQEVRKGSGRGQEGVRKGSGRGQEGVRKGSGRGQEGGMRSQGSAVGQGSTGVRRGSGGIRRGSGGVRRDQEGTSPPNEHAMITSDYPYPWWQRYQPVSYKLESRSGTEAEFIDMVQRCNAVGVRIFADAVVNHMAALGRQGVGYGGTTFNGDNHDFPGVPFTSEHFTPREICPSGDGMVNNYGDPYNVRNCYLVALTDLYGALPYVRQKVAEYFTNLVNIGVAGFRIDAAKHMWPEDLLEMMTLTPDLNTNQGFPANTRPFFFHEVIDRDDGAVTVQEYYGMGRVTEFRYSQKIAWGIQDIGQLGGVYDPGWGMADPDKAFIFVDNHDNQRGHGGAGDTLTYKYPKDYRLGVAFTLAQPYGFTRHMSSYYFDDDTDAGPPHHSDYSTSNVVINENNECEGGWVCEHRWPSIYKIVGFSNAVADTGHAEWLNYYNDGNVVAFSRGNKGFFAMVKYGTVSQTFQTGMPAGTYEEVVSCQSVTVNGDGTALVSITNEEEPVFAICEGCDCSEPPTVTATPDPDRTTTTTTTTQGPTLPPITEGIHRTVVFIQKQTNDGQDLFVRGGIDGAQRPGCTSDTETDPCAIDITTNSLGTTSHYDKYNSWRVGDTKLDWNGAQTSQGSYSGQVASGTPLAWTSNSQGSPGYQDLNTFGDHYWMVDMDMDCSQAEDGWFEVKGFLTNAANGWEADINQMESCSGSAGGQVPYTSSNHLARCGFLNVFTFDSSSCYVDSLP</sequence>
<dbReference type="Pfam" id="PF02806">
    <property type="entry name" value="Alpha-amylase_C"/>
    <property type="match status" value="1"/>
</dbReference>
<accession>A0AAE1BK61</accession>
<keyword evidence="20" id="KW-1185">Reference proteome</keyword>
<evidence type="ECO:0000256" key="13">
    <source>
        <dbReference type="RuleBase" id="RU003615"/>
    </source>
</evidence>
<evidence type="ECO:0000256" key="5">
    <source>
        <dbReference type="ARBA" id="ARBA00011245"/>
    </source>
</evidence>
<feature type="domain" description="Alpha-amylase C-terminal" evidence="17">
    <location>
        <begin position="523"/>
        <end position="599"/>
    </location>
</feature>
<evidence type="ECO:0000256" key="15">
    <source>
        <dbReference type="SAM" id="MobiDB-lite"/>
    </source>
</evidence>
<dbReference type="AlphaFoldDB" id="A0AAE1BK61"/>
<dbReference type="SMART" id="SM00632">
    <property type="entry name" value="Aamy_C"/>
    <property type="match status" value="1"/>
</dbReference>
<dbReference type="Pfam" id="PF00128">
    <property type="entry name" value="Alpha-amylase"/>
    <property type="match status" value="1"/>
</dbReference>
<evidence type="ECO:0000256" key="6">
    <source>
        <dbReference type="ARBA" id="ARBA00012595"/>
    </source>
</evidence>
<proteinExistence type="inferred from homology"/>
<dbReference type="Gene3D" id="3.20.20.80">
    <property type="entry name" value="Glycosidases"/>
    <property type="match status" value="2"/>
</dbReference>
<evidence type="ECO:0000256" key="2">
    <source>
        <dbReference type="ARBA" id="ARBA00001913"/>
    </source>
</evidence>
<feature type="region of interest" description="Disordered" evidence="15">
    <location>
        <begin position="605"/>
        <end position="630"/>
    </location>
</feature>
<keyword evidence="12 14" id="KW-0326">Glycosidase</keyword>
<evidence type="ECO:0000256" key="12">
    <source>
        <dbReference type="ARBA" id="ARBA00023295"/>
    </source>
</evidence>
<comment type="catalytic activity">
    <reaction evidence="1 14">
        <text>Endohydrolysis of (1-&gt;4)-alpha-D-glucosidic linkages in polysaccharides containing three or more (1-&gt;4)-alpha-linked D-glucose units.</text>
        <dbReference type="EC" id="3.2.1.1"/>
    </reaction>
</comment>
<evidence type="ECO:0000256" key="3">
    <source>
        <dbReference type="ARBA" id="ARBA00001923"/>
    </source>
</evidence>